<dbReference type="SUPFAM" id="SSF57302">
    <property type="entry name" value="Snake toxin-like"/>
    <property type="match status" value="1"/>
</dbReference>
<dbReference type="OrthoDB" id="6083863at2759"/>
<evidence type="ECO:0000256" key="9">
    <source>
        <dbReference type="SAM" id="SignalP"/>
    </source>
</evidence>
<dbReference type="PANTHER" id="PTHR33562">
    <property type="entry name" value="ATILLA, ISOFORM B-RELATED-RELATED"/>
    <property type="match status" value="1"/>
</dbReference>
<dbReference type="PANTHER" id="PTHR33562:SF17">
    <property type="entry name" value="PROTEIN QUIVER"/>
    <property type="match status" value="1"/>
</dbReference>
<proteinExistence type="predicted"/>
<accession>A0A9J7E655</accession>
<keyword evidence="5" id="KW-1133">Transmembrane helix</keyword>
<dbReference type="InterPro" id="IPR045860">
    <property type="entry name" value="Snake_toxin-like_sf"/>
</dbReference>
<dbReference type="InterPro" id="IPR050975">
    <property type="entry name" value="Sleep_regulator"/>
</dbReference>
<dbReference type="GO" id="GO:0032222">
    <property type="term" value="P:regulation of synaptic transmission, cholinergic"/>
    <property type="evidence" value="ECO:0007669"/>
    <property type="project" value="InterPro"/>
</dbReference>
<dbReference type="GO" id="GO:0098552">
    <property type="term" value="C:side of membrane"/>
    <property type="evidence" value="ECO:0007669"/>
    <property type="project" value="UniProtKB-KW"/>
</dbReference>
<reference evidence="11" key="1">
    <citation type="submission" date="2025-08" db="UniProtKB">
        <authorList>
            <consortium name="RefSeq"/>
        </authorList>
    </citation>
    <scope>IDENTIFICATION</scope>
    <source>
        <strain evidence="11">Ishihara</strain>
        <tissue evidence="11">Whole body</tissue>
    </source>
</reference>
<keyword evidence="4 9" id="KW-0732">Signal</keyword>
<sequence length="142" mass="15926">MTSSKTGVVSLIFSLYCVRYASSILCYDCNSAYDPRCGEEFDSFSLGIVNCSLRDPPEHLEPMEPTFCRSIKMEIYGKVRVVRQCGYLADDEVKEQSCRRVVGNGDLFVTYCTCNTDLCNSGVAQNYQQMALVGVVLLLLLW</sequence>
<keyword evidence="6" id="KW-0472">Membrane</keyword>
<dbReference type="RefSeq" id="XP_022825190.1">
    <property type="nucleotide sequence ID" value="XM_022969422.1"/>
</dbReference>
<feature type="signal peptide" evidence="9">
    <location>
        <begin position="1"/>
        <end position="23"/>
    </location>
</feature>
<evidence type="ECO:0000256" key="3">
    <source>
        <dbReference type="ARBA" id="ARBA00022692"/>
    </source>
</evidence>
<keyword evidence="2" id="KW-0336">GPI-anchor</keyword>
<evidence type="ECO:0000256" key="5">
    <source>
        <dbReference type="ARBA" id="ARBA00022989"/>
    </source>
</evidence>
<keyword evidence="3" id="KW-0812">Transmembrane</keyword>
<dbReference type="InterPro" id="IPR031424">
    <property type="entry name" value="QVR-like"/>
</dbReference>
<dbReference type="KEGG" id="sliu:111355498"/>
<dbReference type="GeneID" id="111355498"/>
<organism evidence="10 11">
    <name type="scientific">Spodoptera litura</name>
    <name type="common">Asian cotton leafworm</name>
    <dbReference type="NCBI Taxonomy" id="69820"/>
    <lineage>
        <taxon>Eukaryota</taxon>
        <taxon>Metazoa</taxon>
        <taxon>Ecdysozoa</taxon>
        <taxon>Arthropoda</taxon>
        <taxon>Hexapoda</taxon>
        <taxon>Insecta</taxon>
        <taxon>Pterygota</taxon>
        <taxon>Neoptera</taxon>
        <taxon>Endopterygota</taxon>
        <taxon>Lepidoptera</taxon>
        <taxon>Glossata</taxon>
        <taxon>Ditrysia</taxon>
        <taxon>Noctuoidea</taxon>
        <taxon>Noctuidae</taxon>
        <taxon>Amphipyrinae</taxon>
        <taxon>Spodoptera</taxon>
    </lineage>
</organism>
<evidence type="ECO:0000313" key="11">
    <source>
        <dbReference type="RefSeq" id="XP_022825190.1"/>
    </source>
</evidence>
<evidence type="ECO:0000256" key="4">
    <source>
        <dbReference type="ARBA" id="ARBA00022729"/>
    </source>
</evidence>
<feature type="chain" id="PRO_5039912148" evidence="9">
    <location>
        <begin position="24"/>
        <end position="142"/>
    </location>
</feature>
<dbReference type="Proteomes" id="UP000301870">
    <property type="component" value="Chromosome 21"/>
</dbReference>
<keyword evidence="7" id="KW-0325">Glycoprotein</keyword>
<name>A0A9J7E655_SPOLT</name>
<evidence type="ECO:0000313" key="10">
    <source>
        <dbReference type="Proteomes" id="UP000301870"/>
    </source>
</evidence>
<dbReference type="AlphaFoldDB" id="A0A9J7E655"/>
<keyword evidence="8" id="KW-0449">Lipoprotein</keyword>
<evidence type="ECO:0000256" key="7">
    <source>
        <dbReference type="ARBA" id="ARBA00023180"/>
    </source>
</evidence>
<evidence type="ECO:0000256" key="8">
    <source>
        <dbReference type="ARBA" id="ARBA00023288"/>
    </source>
</evidence>
<dbReference type="GO" id="GO:0030431">
    <property type="term" value="P:sleep"/>
    <property type="evidence" value="ECO:0007669"/>
    <property type="project" value="InterPro"/>
</dbReference>
<gene>
    <name evidence="11" type="primary">LOC111355498</name>
</gene>
<dbReference type="Pfam" id="PF17064">
    <property type="entry name" value="QVR"/>
    <property type="match status" value="1"/>
</dbReference>
<protein>
    <submittedName>
        <fullName evidence="11">Uncharacterized protein LOC111355498</fullName>
    </submittedName>
</protein>
<evidence type="ECO:0000256" key="2">
    <source>
        <dbReference type="ARBA" id="ARBA00022622"/>
    </source>
</evidence>
<evidence type="ECO:0000256" key="1">
    <source>
        <dbReference type="ARBA" id="ARBA00004589"/>
    </source>
</evidence>
<keyword evidence="10" id="KW-1185">Reference proteome</keyword>
<evidence type="ECO:0000256" key="6">
    <source>
        <dbReference type="ARBA" id="ARBA00023136"/>
    </source>
</evidence>
<comment type="subcellular location">
    <subcellularLocation>
        <location evidence="1">Membrane</location>
        <topology evidence="1">Lipid-anchor</topology>
        <topology evidence="1">GPI-anchor</topology>
    </subcellularLocation>
</comment>